<dbReference type="GO" id="GO:0003677">
    <property type="term" value="F:DNA binding"/>
    <property type="evidence" value="ECO:0007669"/>
    <property type="project" value="UniProtKB-UniRule"/>
</dbReference>
<name>A0A1H9DEM4_9SPIR</name>
<dbReference type="PROSITE" id="PS50977">
    <property type="entry name" value="HTH_TETR_2"/>
    <property type="match status" value="1"/>
</dbReference>
<accession>A0A1H9DEM4</accession>
<dbReference type="InterPro" id="IPR050624">
    <property type="entry name" value="HTH-type_Tx_Regulator"/>
</dbReference>
<gene>
    <name evidence="4" type="ORF">SAMN04487977_102527</name>
</gene>
<sequence>MSNNDGMNDNTSETKLMMAQALKKLIKDRPFSKVTVQDIVNECNINRNTFYYHFESNYDLLYFAYAQEVKKVADSFQKANASIPQAMDFVLDYIDQNIPLCQCAYDSLGETQLKTIFEKDLYEMVRATIEYFGDENSVKFTEDFKTYIGFSYTELLSSQIIWYIKHNGEMDKEIFKKYFQTFFTATLKSVMEEAIKKGF</sequence>
<dbReference type="OrthoDB" id="9810250at2"/>
<dbReference type="Pfam" id="PF00440">
    <property type="entry name" value="TetR_N"/>
    <property type="match status" value="1"/>
</dbReference>
<keyword evidence="1 2" id="KW-0238">DNA-binding</keyword>
<dbReference type="STRING" id="163.SAMN04487775_101251"/>
<proteinExistence type="predicted"/>
<evidence type="ECO:0000256" key="2">
    <source>
        <dbReference type="PROSITE-ProRule" id="PRU00335"/>
    </source>
</evidence>
<dbReference type="PANTHER" id="PTHR43479">
    <property type="entry name" value="ACREF/ENVCD OPERON REPRESSOR-RELATED"/>
    <property type="match status" value="1"/>
</dbReference>
<evidence type="ECO:0000313" key="5">
    <source>
        <dbReference type="Proteomes" id="UP000182360"/>
    </source>
</evidence>
<keyword evidence="5" id="KW-1185">Reference proteome</keyword>
<organism evidence="4 5">
    <name type="scientific">Treponema bryantii</name>
    <dbReference type="NCBI Taxonomy" id="163"/>
    <lineage>
        <taxon>Bacteria</taxon>
        <taxon>Pseudomonadati</taxon>
        <taxon>Spirochaetota</taxon>
        <taxon>Spirochaetia</taxon>
        <taxon>Spirochaetales</taxon>
        <taxon>Treponemataceae</taxon>
        <taxon>Treponema</taxon>
    </lineage>
</organism>
<dbReference type="EMBL" id="FOFU01000002">
    <property type="protein sequence ID" value="SEQ11198.1"/>
    <property type="molecule type" value="Genomic_DNA"/>
</dbReference>
<evidence type="ECO:0000313" key="4">
    <source>
        <dbReference type="EMBL" id="SEQ11198.1"/>
    </source>
</evidence>
<protein>
    <submittedName>
        <fullName evidence="4">Transcriptional regulator, TetR family</fullName>
    </submittedName>
</protein>
<feature type="domain" description="HTH tetR-type" evidence="3">
    <location>
        <begin position="12"/>
        <end position="72"/>
    </location>
</feature>
<evidence type="ECO:0000256" key="1">
    <source>
        <dbReference type="ARBA" id="ARBA00023125"/>
    </source>
</evidence>
<dbReference type="Proteomes" id="UP000182360">
    <property type="component" value="Unassembled WGS sequence"/>
</dbReference>
<dbReference type="SUPFAM" id="SSF46689">
    <property type="entry name" value="Homeodomain-like"/>
    <property type="match status" value="1"/>
</dbReference>
<dbReference type="InterPro" id="IPR001647">
    <property type="entry name" value="HTH_TetR"/>
</dbReference>
<reference evidence="4 5" key="1">
    <citation type="submission" date="2016-10" db="EMBL/GenBank/DDBJ databases">
        <authorList>
            <person name="de Groot N.N."/>
        </authorList>
    </citation>
    <scope>NUCLEOTIDE SEQUENCE [LARGE SCALE GENOMIC DNA]</scope>
    <source>
        <strain evidence="4 5">B25</strain>
    </source>
</reference>
<dbReference type="AlphaFoldDB" id="A0A1H9DEM4"/>
<evidence type="ECO:0000259" key="3">
    <source>
        <dbReference type="PROSITE" id="PS50977"/>
    </source>
</evidence>
<dbReference type="InterPro" id="IPR009057">
    <property type="entry name" value="Homeodomain-like_sf"/>
</dbReference>
<dbReference type="Gene3D" id="1.10.357.10">
    <property type="entry name" value="Tetracycline Repressor, domain 2"/>
    <property type="match status" value="1"/>
</dbReference>
<feature type="DNA-binding region" description="H-T-H motif" evidence="2">
    <location>
        <begin position="35"/>
        <end position="54"/>
    </location>
</feature>
<dbReference type="PANTHER" id="PTHR43479:SF7">
    <property type="entry name" value="TETR-FAMILY TRANSCRIPTIONAL REGULATOR"/>
    <property type="match status" value="1"/>
</dbReference>